<dbReference type="Gene3D" id="3.40.50.720">
    <property type="entry name" value="NAD(P)-binding Rossmann-like Domain"/>
    <property type="match status" value="1"/>
</dbReference>
<gene>
    <name evidence="3" type="ORF">LK12_16570</name>
</gene>
<dbReference type="PRINTS" id="PR00081">
    <property type="entry name" value="GDHRDH"/>
</dbReference>
<accession>A0A0B1ZH55</accession>
<reference evidence="3 4" key="1">
    <citation type="submission" date="2014-10" db="EMBL/GenBank/DDBJ databases">
        <title>Genome sequence of Novosphingobium malaysiense MUSC 273(T).</title>
        <authorList>
            <person name="Lee L.-H."/>
        </authorList>
    </citation>
    <scope>NUCLEOTIDE SEQUENCE [LARGE SCALE GENOMIC DNA]</scope>
    <source>
        <strain evidence="3 4">MUSC 273</strain>
    </source>
</reference>
<evidence type="ECO:0000256" key="1">
    <source>
        <dbReference type="ARBA" id="ARBA00006484"/>
    </source>
</evidence>
<proteinExistence type="inferred from homology"/>
<sequence length="255" mass="26301">MVEDLKGKTALVTGASRGLGRAMAMRLAQAGALVAINFATNASAADETVAAIERAGGQAFPLQGKLGGAAVAADLAAQLGQHLSERTGSDKLDILVNNIGGGDYARITEVDEAAFDWGFSNNVRGGFFLVQALHSQIAENGRVINISSTGSRLTDPGIIVYTMAKAAVDAFTRVLAAELGPRGITVNSVAPGFTAGETNRHVTDDPAAAAQVIDNTALRRFGTPEEIADIVHALCSPAGRWITAQNIDASGGFKL</sequence>
<dbReference type="GO" id="GO:0016491">
    <property type="term" value="F:oxidoreductase activity"/>
    <property type="evidence" value="ECO:0007669"/>
    <property type="project" value="UniProtKB-KW"/>
</dbReference>
<dbReference type="SUPFAM" id="SSF51735">
    <property type="entry name" value="NAD(P)-binding Rossmann-fold domains"/>
    <property type="match status" value="1"/>
</dbReference>
<dbReference type="AlphaFoldDB" id="A0A0B1ZH55"/>
<evidence type="ECO:0000313" key="4">
    <source>
        <dbReference type="Proteomes" id="UP000031057"/>
    </source>
</evidence>
<dbReference type="Pfam" id="PF13561">
    <property type="entry name" value="adh_short_C2"/>
    <property type="match status" value="1"/>
</dbReference>
<comment type="caution">
    <text evidence="3">The sequence shown here is derived from an EMBL/GenBank/DDBJ whole genome shotgun (WGS) entry which is preliminary data.</text>
</comment>
<dbReference type="PANTHER" id="PTHR43639">
    <property type="entry name" value="OXIDOREDUCTASE, SHORT-CHAIN DEHYDROGENASE/REDUCTASE FAMILY (AFU_ORTHOLOGUE AFUA_5G02870)"/>
    <property type="match status" value="1"/>
</dbReference>
<dbReference type="InterPro" id="IPR020904">
    <property type="entry name" value="Sc_DH/Rdtase_CS"/>
</dbReference>
<comment type="similarity">
    <text evidence="1">Belongs to the short-chain dehydrogenases/reductases (SDR) family.</text>
</comment>
<protein>
    <recommendedName>
        <fullName evidence="5">Short-chain dehydrogenase</fullName>
    </recommendedName>
</protein>
<organism evidence="3 4">
    <name type="scientific">Novosphingobium malaysiense</name>
    <dbReference type="NCBI Taxonomy" id="1348853"/>
    <lineage>
        <taxon>Bacteria</taxon>
        <taxon>Pseudomonadati</taxon>
        <taxon>Pseudomonadota</taxon>
        <taxon>Alphaproteobacteria</taxon>
        <taxon>Sphingomonadales</taxon>
        <taxon>Sphingomonadaceae</taxon>
        <taxon>Novosphingobium</taxon>
    </lineage>
</organism>
<name>A0A0B1ZH55_9SPHN</name>
<evidence type="ECO:0000256" key="2">
    <source>
        <dbReference type="ARBA" id="ARBA00023002"/>
    </source>
</evidence>
<evidence type="ECO:0000313" key="3">
    <source>
        <dbReference type="EMBL" id="KHK90446.1"/>
    </source>
</evidence>
<dbReference type="PRINTS" id="PR00080">
    <property type="entry name" value="SDRFAMILY"/>
</dbReference>
<dbReference type="InterPro" id="IPR002347">
    <property type="entry name" value="SDR_fam"/>
</dbReference>
<dbReference type="PROSITE" id="PS00061">
    <property type="entry name" value="ADH_SHORT"/>
    <property type="match status" value="1"/>
</dbReference>
<dbReference type="STRING" id="1348853.LK12_16570"/>
<keyword evidence="2" id="KW-0560">Oxidoreductase</keyword>
<evidence type="ECO:0008006" key="5">
    <source>
        <dbReference type="Google" id="ProtNLM"/>
    </source>
</evidence>
<dbReference type="FunFam" id="3.40.50.720:FF:000084">
    <property type="entry name" value="Short-chain dehydrogenase reductase"/>
    <property type="match status" value="1"/>
</dbReference>
<dbReference type="Proteomes" id="UP000031057">
    <property type="component" value="Unassembled WGS sequence"/>
</dbReference>
<dbReference type="InterPro" id="IPR036291">
    <property type="entry name" value="NAD(P)-bd_dom_sf"/>
</dbReference>
<keyword evidence="4" id="KW-1185">Reference proteome</keyword>
<dbReference type="EMBL" id="JTDI01000005">
    <property type="protein sequence ID" value="KHK90446.1"/>
    <property type="molecule type" value="Genomic_DNA"/>
</dbReference>
<dbReference type="PANTHER" id="PTHR43639:SF1">
    <property type="entry name" value="SHORT-CHAIN DEHYDROGENASE_REDUCTASE FAMILY PROTEIN"/>
    <property type="match status" value="1"/>
</dbReference>